<evidence type="ECO:0000256" key="14">
    <source>
        <dbReference type="ARBA" id="ARBA00023288"/>
    </source>
</evidence>
<dbReference type="InterPro" id="IPR003715">
    <property type="entry name" value="Poly_export_N"/>
</dbReference>
<dbReference type="Gene3D" id="3.10.560.10">
    <property type="entry name" value="Outer membrane lipoprotein wza domain like"/>
    <property type="match status" value="1"/>
</dbReference>
<dbReference type="GO" id="GO:0015159">
    <property type="term" value="F:polysaccharide transmembrane transporter activity"/>
    <property type="evidence" value="ECO:0007669"/>
    <property type="project" value="InterPro"/>
</dbReference>
<keyword evidence="4" id="KW-1134">Transmembrane beta strand</keyword>
<dbReference type="Pfam" id="PF02563">
    <property type="entry name" value="Poly_export"/>
    <property type="match status" value="1"/>
</dbReference>
<evidence type="ECO:0000256" key="13">
    <source>
        <dbReference type="ARBA" id="ARBA00023237"/>
    </source>
</evidence>
<evidence type="ECO:0000256" key="12">
    <source>
        <dbReference type="ARBA" id="ARBA00023139"/>
    </source>
</evidence>
<dbReference type="InterPro" id="IPR049712">
    <property type="entry name" value="Poly_export"/>
</dbReference>
<evidence type="ECO:0000256" key="10">
    <source>
        <dbReference type="ARBA" id="ARBA00023114"/>
    </source>
</evidence>
<dbReference type="PANTHER" id="PTHR33619:SF3">
    <property type="entry name" value="POLYSACCHARIDE EXPORT PROTEIN GFCE-RELATED"/>
    <property type="match status" value="1"/>
</dbReference>
<dbReference type="InterPro" id="IPR054765">
    <property type="entry name" value="SLBB_dom"/>
</dbReference>
<keyword evidence="19" id="KW-1185">Reference proteome</keyword>
<comment type="subcellular location">
    <subcellularLocation>
        <location evidence="1">Cell outer membrane</location>
        <topology evidence="1">Multi-pass membrane protein</topology>
    </subcellularLocation>
</comment>
<dbReference type="PANTHER" id="PTHR33619">
    <property type="entry name" value="POLYSACCHARIDE EXPORT PROTEIN GFCE-RELATED"/>
    <property type="match status" value="1"/>
</dbReference>
<evidence type="ECO:0000256" key="6">
    <source>
        <dbReference type="ARBA" id="ARBA00022692"/>
    </source>
</evidence>
<keyword evidence="14" id="KW-0449">Lipoprotein</keyword>
<keyword evidence="12" id="KW-0564">Palmitate</keyword>
<keyword evidence="11" id="KW-0472">Membrane</keyword>
<dbReference type="Proteomes" id="UP000480350">
    <property type="component" value="Unassembled WGS sequence"/>
</dbReference>
<comment type="similarity">
    <text evidence="2">Belongs to the BexD/CtrA/VexA family.</text>
</comment>
<keyword evidence="6" id="KW-0812">Transmembrane</keyword>
<dbReference type="Pfam" id="PF22461">
    <property type="entry name" value="SLBB_2"/>
    <property type="match status" value="1"/>
</dbReference>
<accession>A0A7C9MXZ4</accession>
<evidence type="ECO:0000313" key="19">
    <source>
        <dbReference type="Proteomes" id="UP000480350"/>
    </source>
</evidence>
<dbReference type="GO" id="GO:0009279">
    <property type="term" value="C:cell outer membrane"/>
    <property type="evidence" value="ECO:0007669"/>
    <property type="project" value="UniProtKB-SubCell"/>
</dbReference>
<dbReference type="AlphaFoldDB" id="A0A7C9MXZ4"/>
<gene>
    <name evidence="18" type="ORF">GQ651_01020</name>
</gene>
<protein>
    <submittedName>
        <fullName evidence="18">Polysaccharide export protein</fullName>
    </submittedName>
</protein>
<evidence type="ECO:0000256" key="3">
    <source>
        <dbReference type="ARBA" id="ARBA00022448"/>
    </source>
</evidence>
<dbReference type="EMBL" id="WUPT01000001">
    <property type="protein sequence ID" value="MXQ06418.1"/>
    <property type="molecule type" value="Genomic_DNA"/>
</dbReference>
<feature type="domain" description="SLBB" evidence="17">
    <location>
        <begin position="115"/>
        <end position="196"/>
    </location>
</feature>
<evidence type="ECO:0000256" key="7">
    <source>
        <dbReference type="ARBA" id="ARBA00022729"/>
    </source>
</evidence>
<keyword evidence="7 15" id="KW-0732">Signal</keyword>
<keyword evidence="10" id="KW-0626">Porin</keyword>
<evidence type="ECO:0000256" key="11">
    <source>
        <dbReference type="ARBA" id="ARBA00023136"/>
    </source>
</evidence>
<feature type="chain" id="PRO_5028836654" evidence="15">
    <location>
        <begin position="20"/>
        <end position="203"/>
    </location>
</feature>
<feature type="signal peptide" evidence="15">
    <location>
        <begin position="1"/>
        <end position="19"/>
    </location>
</feature>
<dbReference type="GO" id="GO:0006811">
    <property type="term" value="P:monoatomic ion transport"/>
    <property type="evidence" value="ECO:0007669"/>
    <property type="project" value="UniProtKB-KW"/>
</dbReference>
<keyword evidence="9" id="KW-0406">Ion transport</keyword>
<evidence type="ECO:0000256" key="9">
    <source>
        <dbReference type="ARBA" id="ARBA00023065"/>
    </source>
</evidence>
<evidence type="ECO:0000259" key="16">
    <source>
        <dbReference type="Pfam" id="PF02563"/>
    </source>
</evidence>
<feature type="domain" description="Polysaccharide export protein N-terminal" evidence="16">
    <location>
        <begin position="20"/>
        <end position="94"/>
    </location>
</feature>
<evidence type="ECO:0000256" key="8">
    <source>
        <dbReference type="ARBA" id="ARBA00023047"/>
    </source>
</evidence>
<organism evidence="18 19">
    <name type="scientific">Kangsaoukella pontilimi</name>
    <dbReference type="NCBI Taxonomy" id="2691042"/>
    <lineage>
        <taxon>Bacteria</taxon>
        <taxon>Pseudomonadati</taxon>
        <taxon>Pseudomonadota</taxon>
        <taxon>Alphaproteobacteria</taxon>
        <taxon>Rhodobacterales</taxon>
        <taxon>Paracoccaceae</taxon>
        <taxon>Kangsaoukella</taxon>
    </lineage>
</organism>
<evidence type="ECO:0000256" key="1">
    <source>
        <dbReference type="ARBA" id="ARBA00004571"/>
    </source>
</evidence>
<keyword evidence="5" id="KW-0762">Sugar transport</keyword>
<keyword evidence="13" id="KW-0998">Cell outer membrane</keyword>
<dbReference type="Gene3D" id="3.30.1950.10">
    <property type="entry name" value="wza like domain"/>
    <property type="match status" value="1"/>
</dbReference>
<reference evidence="18 19" key="1">
    <citation type="submission" date="2019-12" db="EMBL/GenBank/DDBJ databases">
        <authorList>
            <person name="Lee S.D."/>
        </authorList>
    </citation>
    <scope>NUCLEOTIDE SEQUENCE [LARGE SCALE GENOMIC DNA]</scope>
    <source>
        <strain evidence="18 19">GH1-50</strain>
    </source>
</reference>
<keyword evidence="3" id="KW-0813">Transport</keyword>
<keyword evidence="8" id="KW-0625">Polysaccharide transport</keyword>
<comment type="caution">
    <text evidence="18">The sequence shown here is derived from an EMBL/GenBank/DDBJ whole genome shotgun (WGS) entry which is preliminary data.</text>
</comment>
<evidence type="ECO:0000259" key="17">
    <source>
        <dbReference type="Pfam" id="PF22461"/>
    </source>
</evidence>
<evidence type="ECO:0000256" key="2">
    <source>
        <dbReference type="ARBA" id="ARBA00009450"/>
    </source>
</evidence>
<sequence length="203" mass="21224">MKTIVLAIVAMLFATTAFAQGNYAIRSGDRLAVEVLEDPSLNRSVLVLPDGTINFPFAGTIRAGGQTAAQVANAITSGIASNFNSAPNVFVTVTSLRPREPVIPGSGPTGPTVDVFMMGEIGAPGAKALPRGTTLIQALATTGGFTRFAATKRIILRRTDPATGRQTVSRINYKAIADGTAVGQDIILADGDVIIVPERRLFE</sequence>
<dbReference type="GO" id="GO:0015288">
    <property type="term" value="F:porin activity"/>
    <property type="evidence" value="ECO:0007669"/>
    <property type="project" value="UniProtKB-KW"/>
</dbReference>
<evidence type="ECO:0000256" key="5">
    <source>
        <dbReference type="ARBA" id="ARBA00022597"/>
    </source>
</evidence>
<evidence type="ECO:0000256" key="15">
    <source>
        <dbReference type="SAM" id="SignalP"/>
    </source>
</evidence>
<reference evidence="18 19" key="2">
    <citation type="submission" date="2020-03" db="EMBL/GenBank/DDBJ databases">
        <title>Kangsaoukella pontilimi gen. nov., sp. nov., a new member of the family Rhodobacteraceae isolated from a tidal mudflat.</title>
        <authorList>
            <person name="Kim I.S."/>
        </authorList>
    </citation>
    <scope>NUCLEOTIDE SEQUENCE [LARGE SCALE GENOMIC DNA]</scope>
    <source>
        <strain evidence="18 19">GH1-50</strain>
    </source>
</reference>
<proteinExistence type="inferred from homology"/>
<dbReference type="RefSeq" id="WP_160762356.1">
    <property type="nucleotide sequence ID" value="NZ_WUPT01000001.1"/>
</dbReference>
<dbReference type="GO" id="GO:0046930">
    <property type="term" value="C:pore complex"/>
    <property type="evidence" value="ECO:0007669"/>
    <property type="project" value="UniProtKB-KW"/>
</dbReference>
<name>A0A7C9MXZ4_9RHOB</name>
<evidence type="ECO:0000256" key="4">
    <source>
        <dbReference type="ARBA" id="ARBA00022452"/>
    </source>
</evidence>
<evidence type="ECO:0000313" key="18">
    <source>
        <dbReference type="EMBL" id="MXQ06418.1"/>
    </source>
</evidence>